<reference evidence="2" key="1">
    <citation type="submission" date="2016-10" db="EMBL/GenBank/DDBJ databases">
        <authorList>
            <person name="Varghese N."/>
            <person name="Submissions S."/>
        </authorList>
    </citation>
    <scope>NUCLEOTIDE SEQUENCE [LARGE SCALE GENOMIC DNA]</scope>
    <source>
        <strain evidence="2">DSM 43163</strain>
    </source>
</reference>
<evidence type="ECO:0000313" key="1">
    <source>
        <dbReference type="EMBL" id="SEG90330.1"/>
    </source>
</evidence>
<dbReference type="InterPro" id="IPR036390">
    <property type="entry name" value="WH_DNA-bd_sf"/>
</dbReference>
<keyword evidence="2" id="KW-1185">Reference proteome</keyword>
<proteinExistence type="predicted"/>
<evidence type="ECO:0000313" key="2">
    <source>
        <dbReference type="Proteomes" id="UP000236723"/>
    </source>
</evidence>
<dbReference type="InterPro" id="IPR036388">
    <property type="entry name" value="WH-like_DNA-bd_sf"/>
</dbReference>
<protein>
    <recommendedName>
        <fullName evidence="3">DNA-binding transcriptional regulator, MarR family</fullName>
    </recommendedName>
</protein>
<dbReference type="AlphaFoldDB" id="A0A1H6DY96"/>
<name>A0A1H6DY96_9ACTN</name>
<dbReference type="OrthoDB" id="3697068at2"/>
<dbReference type="EMBL" id="FNVO01000026">
    <property type="protein sequence ID" value="SEG90330.1"/>
    <property type="molecule type" value="Genomic_DNA"/>
</dbReference>
<evidence type="ECO:0008006" key="3">
    <source>
        <dbReference type="Google" id="ProtNLM"/>
    </source>
</evidence>
<sequence length="141" mass="15275">MLQQNTTKRLGYWLLHLHQLFDAATGAALADEKLTRRQWQVLHALSIDVDTVAGLDDAFAPFLAVDGDTSYRPIVDEFVERGWVTDDGGTLTLTAAGTAAHERAETLVNAHAATSLAGISESEFLAANDVLARIARNIENT</sequence>
<dbReference type="Gene3D" id="1.10.10.10">
    <property type="entry name" value="Winged helix-like DNA-binding domain superfamily/Winged helix DNA-binding domain"/>
    <property type="match status" value="1"/>
</dbReference>
<accession>A0A1H6DY96</accession>
<organism evidence="1 2">
    <name type="scientific">Thermomonospora echinospora</name>
    <dbReference type="NCBI Taxonomy" id="1992"/>
    <lineage>
        <taxon>Bacteria</taxon>
        <taxon>Bacillati</taxon>
        <taxon>Actinomycetota</taxon>
        <taxon>Actinomycetes</taxon>
        <taxon>Streptosporangiales</taxon>
        <taxon>Thermomonosporaceae</taxon>
        <taxon>Thermomonospora</taxon>
    </lineage>
</organism>
<dbReference type="Proteomes" id="UP000236723">
    <property type="component" value="Unassembled WGS sequence"/>
</dbReference>
<gene>
    <name evidence="1" type="ORF">SAMN04489712_1264</name>
</gene>
<dbReference type="SUPFAM" id="SSF46785">
    <property type="entry name" value="Winged helix' DNA-binding domain"/>
    <property type="match status" value="1"/>
</dbReference>
<dbReference type="RefSeq" id="WP_103943991.1">
    <property type="nucleotide sequence ID" value="NZ_FNVO01000026.1"/>
</dbReference>